<dbReference type="KEGG" id="sdn:Sden_0821"/>
<keyword evidence="1" id="KW-0812">Transmembrane</keyword>
<keyword evidence="1" id="KW-0472">Membrane</keyword>
<dbReference type="HOGENOM" id="CLU_2106968_0_0_6"/>
<feature type="transmembrane region" description="Helical" evidence="1">
    <location>
        <begin position="106"/>
        <end position="128"/>
    </location>
</feature>
<sequence length="129" mass="14310">MLSVLDKNRLWVVFMMTISLIFLIGYLLLAGVAWFNASRRGSLHWCDLSAPVLIPLFWVALVVAGVGHQSLTHLIEIPILLGIIALLLNIRVFVIDAIQTNTKLNAYIVLGLGLISVLLVRSFMPFLAE</sequence>
<protein>
    <submittedName>
        <fullName evidence="2">Uncharacterized protein</fullName>
    </submittedName>
</protein>
<dbReference type="Proteomes" id="UP000001982">
    <property type="component" value="Chromosome"/>
</dbReference>
<proteinExistence type="predicted"/>
<organism evidence="2 3">
    <name type="scientific">Shewanella denitrificans (strain OS217 / ATCC BAA-1090 / DSM 15013)</name>
    <dbReference type="NCBI Taxonomy" id="318161"/>
    <lineage>
        <taxon>Bacteria</taxon>
        <taxon>Pseudomonadati</taxon>
        <taxon>Pseudomonadota</taxon>
        <taxon>Gammaproteobacteria</taxon>
        <taxon>Alteromonadales</taxon>
        <taxon>Shewanellaceae</taxon>
        <taxon>Shewanella</taxon>
    </lineage>
</organism>
<feature type="transmembrane region" description="Helical" evidence="1">
    <location>
        <begin position="73"/>
        <end position="94"/>
    </location>
</feature>
<keyword evidence="1" id="KW-1133">Transmembrane helix</keyword>
<keyword evidence="3" id="KW-1185">Reference proteome</keyword>
<dbReference type="AlphaFoldDB" id="Q12R16"/>
<feature type="transmembrane region" description="Helical" evidence="1">
    <location>
        <begin position="12"/>
        <end position="36"/>
    </location>
</feature>
<accession>Q12R16</accession>
<reference evidence="2 3" key="1">
    <citation type="submission" date="2006-03" db="EMBL/GenBank/DDBJ databases">
        <title>Complete sequence of Shewanella denitrificans OS217.</title>
        <authorList>
            <consortium name="US DOE Joint Genome Institute"/>
            <person name="Copeland A."/>
            <person name="Lucas S."/>
            <person name="Lapidus A."/>
            <person name="Barry K."/>
            <person name="Detter J.C."/>
            <person name="Glavina del Rio T."/>
            <person name="Hammon N."/>
            <person name="Israni S."/>
            <person name="Dalin E."/>
            <person name="Tice H."/>
            <person name="Pitluck S."/>
            <person name="Brettin T."/>
            <person name="Bruce D."/>
            <person name="Han C."/>
            <person name="Tapia R."/>
            <person name="Gilna P."/>
            <person name="Kiss H."/>
            <person name="Schmutz J."/>
            <person name="Larimer F."/>
            <person name="Land M."/>
            <person name="Hauser L."/>
            <person name="Kyrpides N."/>
            <person name="Lykidis A."/>
            <person name="Richardson P."/>
        </authorList>
    </citation>
    <scope>NUCLEOTIDE SEQUENCE [LARGE SCALE GENOMIC DNA]</scope>
    <source>
        <strain evidence="3">OS217 / ATCC BAA-1090 / DSM 15013</strain>
    </source>
</reference>
<evidence type="ECO:0000256" key="1">
    <source>
        <dbReference type="SAM" id="Phobius"/>
    </source>
</evidence>
<evidence type="ECO:0000313" key="2">
    <source>
        <dbReference type="EMBL" id="ABE54110.1"/>
    </source>
</evidence>
<name>Q12R16_SHEDO</name>
<evidence type="ECO:0000313" key="3">
    <source>
        <dbReference type="Proteomes" id="UP000001982"/>
    </source>
</evidence>
<dbReference type="EMBL" id="CP000302">
    <property type="protein sequence ID" value="ABE54110.1"/>
    <property type="molecule type" value="Genomic_DNA"/>
</dbReference>
<feature type="transmembrane region" description="Helical" evidence="1">
    <location>
        <begin position="48"/>
        <end position="67"/>
    </location>
</feature>
<gene>
    <name evidence="2" type="ordered locus">Sden_0821</name>
</gene>